<comment type="caution">
    <text evidence="1">The sequence shown here is derived from an EMBL/GenBank/DDBJ whole genome shotgun (WGS) entry which is preliminary data.</text>
</comment>
<evidence type="ECO:0000313" key="2">
    <source>
        <dbReference type="Proteomes" id="UP000294567"/>
    </source>
</evidence>
<accession>A0A4R3L0C4</accession>
<gene>
    <name evidence="1" type="ORF">EDD65_102270</name>
</gene>
<protein>
    <submittedName>
        <fullName evidence="1">Uncharacterized protein</fullName>
    </submittedName>
</protein>
<proteinExistence type="predicted"/>
<dbReference type="Proteomes" id="UP000294567">
    <property type="component" value="Unassembled WGS sequence"/>
</dbReference>
<dbReference type="InterPro" id="IPR054688">
    <property type="entry name" value="CD1247_N"/>
</dbReference>
<keyword evidence="2" id="KW-1185">Reference proteome</keyword>
<evidence type="ECO:0000313" key="1">
    <source>
        <dbReference type="EMBL" id="TCS91335.1"/>
    </source>
</evidence>
<dbReference type="AlphaFoldDB" id="A0A4R3L0C4"/>
<reference evidence="1 2" key="1">
    <citation type="submission" date="2019-03" db="EMBL/GenBank/DDBJ databases">
        <title>Genomic Encyclopedia of Type Strains, Phase IV (KMG-IV): sequencing the most valuable type-strain genomes for metagenomic binning, comparative biology and taxonomic classification.</title>
        <authorList>
            <person name="Goeker M."/>
        </authorList>
    </citation>
    <scope>NUCLEOTIDE SEQUENCE [LARGE SCALE GENOMIC DNA]</scope>
    <source>
        <strain evidence="1 2">DSM 26752</strain>
    </source>
</reference>
<dbReference type="RefSeq" id="WP_132026110.1">
    <property type="nucleotide sequence ID" value="NZ_CP068564.1"/>
</dbReference>
<dbReference type="EMBL" id="SMAE01000002">
    <property type="protein sequence ID" value="TCS91335.1"/>
    <property type="molecule type" value="Genomic_DNA"/>
</dbReference>
<sequence length="114" mass="13744">MEYLYQKVAYLKGLAEGMKINEESSEGKLLMQIIDTLEEFADAMVDVMEKFEDLEEYMFYIDEDLSDVEDEIYGYDYDDNEYDYYPFDEDDLECMEFECDSCEDNELDEFQEEE</sequence>
<organism evidence="1 2">
    <name type="scientific">Keratinibaculum paraultunense</name>
    <dbReference type="NCBI Taxonomy" id="1278232"/>
    <lineage>
        <taxon>Bacteria</taxon>
        <taxon>Bacillati</taxon>
        <taxon>Bacillota</taxon>
        <taxon>Tissierellia</taxon>
        <taxon>Tissierellales</taxon>
        <taxon>Tepidimicrobiaceae</taxon>
        <taxon>Keratinibaculum</taxon>
    </lineage>
</organism>
<dbReference type="OrthoDB" id="2381377at2"/>
<dbReference type="NCBIfam" id="NF045650">
    <property type="entry name" value="CD1247_Nterm"/>
    <property type="match status" value="1"/>
</dbReference>
<name>A0A4R3L0C4_9FIRM</name>